<gene>
    <name evidence="2" type="ORF">E2C01_095680</name>
</gene>
<sequence>MRLRREGVEERRGSNPAGLAGSTPSPAEPTAVPRVVVGGAPYLLSEWVQGSGGSIGLLCTILKHF</sequence>
<organism evidence="2 3">
    <name type="scientific">Portunus trituberculatus</name>
    <name type="common">Swimming crab</name>
    <name type="synonym">Neptunus trituberculatus</name>
    <dbReference type="NCBI Taxonomy" id="210409"/>
    <lineage>
        <taxon>Eukaryota</taxon>
        <taxon>Metazoa</taxon>
        <taxon>Ecdysozoa</taxon>
        <taxon>Arthropoda</taxon>
        <taxon>Crustacea</taxon>
        <taxon>Multicrustacea</taxon>
        <taxon>Malacostraca</taxon>
        <taxon>Eumalacostraca</taxon>
        <taxon>Eucarida</taxon>
        <taxon>Decapoda</taxon>
        <taxon>Pleocyemata</taxon>
        <taxon>Brachyura</taxon>
        <taxon>Eubrachyura</taxon>
        <taxon>Portunoidea</taxon>
        <taxon>Portunidae</taxon>
        <taxon>Portuninae</taxon>
        <taxon>Portunus</taxon>
    </lineage>
</organism>
<dbReference type="AlphaFoldDB" id="A0A5B7JTM3"/>
<keyword evidence="3" id="KW-1185">Reference proteome</keyword>
<feature type="compositionally biased region" description="Basic and acidic residues" evidence="1">
    <location>
        <begin position="1"/>
        <end position="13"/>
    </location>
</feature>
<evidence type="ECO:0000256" key="1">
    <source>
        <dbReference type="SAM" id="MobiDB-lite"/>
    </source>
</evidence>
<accession>A0A5B7JTM3</accession>
<comment type="caution">
    <text evidence="2">The sequence shown here is derived from an EMBL/GenBank/DDBJ whole genome shotgun (WGS) entry which is preliminary data.</text>
</comment>
<dbReference type="EMBL" id="VSRR010121981">
    <property type="protein sequence ID" value="MPD00221.1"/>
    <property type="molecule type" value="Genomic_DNA"/>
</dbReference>
<evidence type="ECO:0000313" key="3">
    <source>
        <dbReference type="Proteomes" id="UP000324222"/>
    </source>
</evidence>
<feature type="region of interest" description="Disordered" evidence="1">
    <location>
        <begin position="1"/>
        <end position="32"/>
    </location>
</feature>
<name>A0A5B7JTM3_PORTR</name>
<proteinExistence type="predicted"/>
<protein>
    <submittedName>
        <fullName evidence="2">Uncharacterized protein</fullName>
    </submittedName>
</protein>
<evidence type="ECO:0000313" key="2">
    <source>
        <dbReference type="EMBL" id="MPD00221.1"/>
    </source>
</evidence>
<reference evidence="2 3" key="1">
    <citation type="submission" date="2019-05" db="EMBL/GenBank/DDBJ databases">
        <title>Another draft genome of Portunus trituberculatus and its Hox gene families provides insights of decapod evolution.</title>
        <authorList>
            <person name="Jeong J.-H."/>
            <person name="Song I."/>
            <person name="Kim S."/>
            <person name="Choi T."/>
            <person name="Kim D."/>
            <person name="Ryu S."/>
            <person name="Kim W."/>
        </authorList>
    </citation>
    <scope>NUCLEOTIDE SEQUENCE [LARGE SCALE GENOMIC DNA]</scope>
    <source>
        <tissue evidence="2">Muscle</tissue>
    </source>
</reference>
<dbReference type="Proteomes" id="UP000324222">
    <property type="component" value="Unassembled WGS sequence"/>
</dbReference>